<evidence type="ECO:0000256" key="1">
    <source>
        <dbReference type="SAM" id="MobiDB-lite"/>
    </source>
</evidence>
<evidence type="ECO:0000313" key="2">
    <source>
        <dbReference type="EMBL" id="NMH27766.1"/>
    </source>
</evidence>
<organism evidence="2 3">
    <name type="scientific">Flavobacterium silvaticum</name>
    <dbReference type="NCBI Taxonomy" id="1852020"/>
    <lineage>
        <taxon>Bacteria</taxon>
        <taxon>Pseudomonadati</taxon>
        <taxon>Bacteroidota</taxon>
        <taxon>Flavobacteriia</taxon>
        <taxon>Flavobacteriales</taxon>
        <taxon>Flavobacteriaceae</taxon>
        <taxon>Flavobacterium</taxon>
    </lineage>
</organism>
<dbReference type="Proteomes" id="UP000712080">
    <property type="component" value="Unassembled WGS sequence"/>
</dbReference>
<proteinExistence type="predicted"/>
<accession>A0A972FKQ3</accession>
<keyword evidence="3" id="KW-1185">Reference proteome</keyword>
<dbReference type="EMBL" id="JAAMPU010000102">
    <property type="protein sequence ID" value="NMH27766.1"/>
    <property type="molecule type" value="Genomic_DNA"/>
</dbReference>
<sequence length="203" mass="20737">MKTYTFLAIGISVLFVACKKDLEPQESSIPLAATNAQTPVTPTPQQVQAQPQAVTAPGMNPPHGQPGHRCDIAVGTPLSQPIQTKPAQATSQPMTINANGQVVGQNGSYKVTQAPAQKVAPGMNPAHGQPGHRCDIAVGAPLNSPPGTGQKAAGSTTSAPISINSDGQVTGGEGKVKITRTDNNAPKNDVPALLQAPPPEPTK</sequence>
<dbReference type="PROSITE" id="PS51257">
    <property type="entry name" value="PROKAR_LIPOPROTEIN"/>
    <property type="match status" value="1"/>
</dbReference>
<feature type="compositionally biased region" description="Polar residues" evidence="1">
    <location>
        <begin position="153"/>
        <end position="168"/>
    </location>
</feature>
<gene>
    <name evidence="2" type="ORF">G6047_06960</name>
</gene>
<reference evidence="2" key="1">
    <citation type="submission" date="2020-02" db="EMBL/GenBank/DDBJ databases">
        <title>Flavobacterium sp. genome.</title>
        <authorList>
            <person name="Jung H.S."/>
            <person name="Baek J.H."/>
            <person name="Jeon C.O."/>
        </authorList>
    </citation>
    <scope>NUCLEOTIDE SEQUENCE</scope>
    <source>
        <strain evidence="2">SE-s28</strain>
    </source>
</reference>
<name>A0A972FKQ3_9FLAO</name>
<dbReference type="RefSeq" id="WP_169526764.1">
    <property type="nucleotide sequence ID" value="NZ_JAAMPU010000102.1"/>
</dbReference>
<dbReference type="AlphaFoldDB" id="A0A972FKQ3"/>
<protein>
    <submittedName>
        <fullName evidence="2">Uncharacterized protein</fullName>
    </submittedName>
</protein>
<evidence type="ECO:0000313" key="3">
    <source>
        <dbReference type="Proteomes" id="UP000712080"/>
    </source>
</evidence>
<comment type="caution">
    <text evidence="2">The sequence shown here is derived from an EMBL/GenBank/DDBJ whole genome shotgun (WGS) entry which is preliminary data.</text>
</comment>
<feature type="region of interest" description="Disordered" evidence="1">
    <location>
        <begin position="142"/>
        <end position="203"/>
    </location>
</feature>